<evidence type="ECO:0000313" key="1">
    <source>
        <dbReference type="EMBL" id="EIY96763.1"/>
    </source>
</evidence>
<dbReference type="RefSeq" id="WP_005793643.1">
    <property type="nucleotide sequence ID" value="NZ_JH724215.1"/>
</dbReference>
<dbReference type="EMBL" id="AGXN01000012">
    <property type="protein sequence ID" value="EIY96763.1"/>
    <property type="molecule type" value="Genomic_DNA"/>
</dbReference>
<dbReference type="Proteomes" id="UP000003879">
    <property type="component" value="Unassembled WGS sequence"/>
</dbReference>
<organism evidence="1 2">
    <name type="scientific">Bacteroides fragilis CL07T12C05</name>
    <dbReference type="NCBI Taxonomy" id="997883"/>
    <lineage>
        <taxon>Bacteria</taxon>
        <taxon>Pseudomonadati</taxon>
        <taxon>Bacteroidota</taxon>
        <taxon>Bacteroidia</taxon>
        <taxon>Bacteroidales</taxon>
        <taxon>Bacteroidaceae</taxon>
        <taxon>Bacteroides</taxon>
    </lineage>
</organism>
<dbReference type="AlphaFoldDB" id="A0A0E2AR54"/>
<accession>A0A0E2AR54</accession>
<protein>
    <submittedName>
        <fullName evidence="1">Uncharacterized protein</fullName>
    </submittedName>
</protein>
<dbReference type="HOGENOM" id="CLU_2785165_0_0_10"/>
<name>A0A0E2AR54_BACFG</name>
<gene>
    <name evidence="1" type="ORF">HMPREF1056_02651</name>
</gene>
<dbReference type="PATRIC" id="fig|997883.3.peg.2758"/>
<sequence length="68" mass="7612">MEATNFVTKKSLIGTLANMSVKEVIEINIKDFKEYSIRNAAIKLKKKGYLFSVSSAGRIDTTAVMRLK</sequence>
<evidence type="ECO:0000313" key="2">
    <source>
        <dbReference type="Proteomes" id="UP000003879"/>
    </source>
</evidence>
<comment type="caution">
    <text evidence="1">The sequence shown here is derived from an EMBL/GenBank/DDBJ whole genome shotgun (WGS) entry which is preliminary data.</text>
</comment>
<proteinExistence type="predicted"/>
<reference evidence="1 2" key="1">
    <citation type="submission" date="2012-02" db="EMBL/GenBank/DDBJ databases">
        <title>The Genome Sequence of Bacteroides fragilis CL07T12C05.</title>
        <authorList>
            <consortium name="The Broad Institute Genome Sequencing Platform"/>
            <person name="Earl A."/>
            <person name="Ward D."/>
            <person name="Feldgarden M."/>
            <person name="Gevers D."/>
            <person name="Zitomersky N.L."/>
            <person name="Coyne M.J."/>
            <person name="Comstock L.E."/>
            <person name="Young S.K."/>
            <person name="Zeng Q."/>
            <person name="Gargeya S."/>
            <person name="Fitzgerald M."/>
            <person name="Haas B."/>
            <person name="Abouelleil A."/>
            <person name="Alvarado L."/>
            <person name="Arachchi H.M."/>
            <person name="Berlin A."/>
            <person name="Chapman S.B."/>
            <person name="Gearin G."/>
            <person name="Goldberg J."/>
            <person name="Griggs A."/>
            <person name="Gujja S."/>
            <person name="Hansen M."/>
            <person name="Heiman D."/>
            <person name="Howarth C."/>
            <person name="Larimer J."/>
            <person name="Lui A."/>
            <person name="MacDonald P.J.P."/>
            <person name="McCowen C."/>
            <person name="Montmayeur A."/>
            <person name="Murphy C."/>
            <person name="Neiman D."/>
            <person name="Pearson M."/>
            <person name="Priest M."/>
            <person name="Roberts A."/>
            <person name="Saif S."/>
            <person name="Shea T."/>
            <person name="Sisk P."/>
            <person name="Stolte C."/>
            <person name="Sykes S."/>
            <person name="Wortman J."/>
            <person name="Nusbaum C."/>
            <person name="Birren B."/>
        </authorList>
    </citation>
    <scope>NUCLEOTIDE SEQUENCE [LARGE SCALE GENOMIC DNA]</scope>
    <source>
        <strain evidence="1 2">CL07T12C05</strain>
    </source>
</reference>